<name>A0ABT9XKF8_9BACL</name>
<reference evidence="5 6" key="1">
    <citation type="submission" date="2023-07" db="EMBL/GenBank/DDBJ databases">
        <title>Genomic Encyclopedia of Type Strains, Phase IV (KMG-IV): sequencing the most valuable type-strain genomes for metagenomic binning, comparative biology and taxonomic classification.</title>
        <authorList>
            <person name="Goeker M."/>
        </authorList>
    </citation>
    <scope>NUCLEOTIDE SEQUENCE [LARGE SCALE GENOMIC DNA]</scope>
    <source>
        <strain evidence="5 6">DSM 4006</strain>
    </source>
</reference>
<feature type="domain" description="4-oxalocrotonate tautomerase-like" evidence="4">
    <location>
        <begin position="2"/>
        <end position="60"/>
    </location>
</feature>
<keyword evidence="2 3" id="KW-0413">Isomerase</keyword>
<evidence type="ECO:0000256" key="2">
    <source>
        <dbReference type="ARBA" id="ARBA00023235"/>
    </source>
</evidence>
<sequence>MPLVQVHILEGRSDEMRKRLITEVTAAVSRALDAPEESIRVLLYELPKQHWAVGGKSMAEREAEKDASV</sequence>
<dbReference type="EC" id="5.3.2.-" evidence="3"/>
<dbReference type="NCBIfam" id="NF002571">
    <property type="entry name" value="PRK02220.1"/>
    <property type="match status" value="1"/>
</dbReference>
<dbReference type="SUPFAM" id="SSF55331">
    <property type="entry name" value="Tautomerase/MIF"/>
    <property type="match status" value="1"/>
</dbReference>
<dbReference type="PANTHER" id="PTHR35530">
    <property type="entry name" value="TAUTOMERASE-RELATED"/>
    <property type="match status" value="1"/>
</dbReference>
<dbReference type="Pfam" id="PF01361">
    <property type="entry name" value="Tautomerase"/>
    <property type="match status" value="1"/>
</dbReference>
<gene>
    <name evidence="5" type="ORF">J2S03_002142</name>
</gene>
<dbReference type="EMBL" id="JAUSTP010000016">
    <property type="protein sequence ID" value="MDQ0190278.1"/>
    <property type="molecule type" value="Genomic_DNA"/>
</dbReference>
<comment type="caution">
    <text evidence="5">The sequence shown here is derived from an EMBL/GenBank/DDBJ whole genome shotgun (WGS) entry which is preliminary data.</text>
</comment>
<dbReference type="Proteomes" id="UP001232973">
    <property type="component" value="Unassembled WGS sequence"/>
</dbReference>
<dbReference type="CDD" id="cd00491">
    <property type="entry name" value="4Oxalocrotonate_Tautomerase"/>
    <property type="match status" value="1"/>
</dbReference>
<protein>
    <recommendedName>
        <fullName evidence="3">Tautomerase</fullName>
        <ecNumber evidence="3">5.3.2.-</ecNumber>
    </recommendedName>
</protein>
<evidence type="ECO:0000313" key="6">
    <source>
        <dbReference type="Proteomes" id="UP001232973"/>
    </source>
</evidence>
<dbReference type="InterPro" id="IPR018191">
    <property type="entry name" value="4-OT"/>
</dbReference>
<comment type="similarity">
    <text evidence="1 3">Belongs to the 4-oxalocrotonate tautomerase family.</text>
</comment>
<evidence type="ECO:0000256" key="3">
    <source>
        <dbReference type="RuleBase" id="RU362032"/>
    </source>
</evidence>
<evidence type="ECO:0000256" key="1">
    <source>
        <dbReference type="ARBA" id="ARBA00006723"/>
    </source>
</evidence>
<evidence type="ECO:0000259" key="4">
    <source>
        <dbReference type="Pfam" id="PF01361"/>
    </source>
</evidence>
<evidence type="ECO:0000313" key="5">
    <source>
        <dbReference type="EMBL" id="MDQ0190278.1"/>
    </source>
</evidence>
<proteinExistence type="inferred from homology"/>
<dbReference type="RefSeq" id="WP_307016344.1">
    <property type="nucleotide sequence ID" value="NZ_JAUANV010000017.1"/>
</dbReference>
<accession>A0ABT9XKF8</accession>
<dbReference type="InterPro" id="IPR014347">
    <property type="entry name" value="Tautomerase/MIF_sf"/>
</dbReference>
<dbReference type="PANTHER" id="PTHR35530:SF1">
    <property type="entry name" value="2-HYDROXYMUCONATE TAUTOMERASE"/>
    <property type="match status" value="1"/>
</dbReference>
<dbReference type="GO" id="GO:0016853">
    <property type="term" value="F:isomerase activity"/>
    <property type="evidence" value="ECO:0007669"/>
    <property type="project" value="UniProtKB-KW"/>
</dbReference>
<organism evidence="5 6">
    <name type="scientific">Alicyclobacillus cycloheptanicus</name>
    <dbReference type="NCBI Taxonomy" id="1457"/>
    <lineage>
        <taxon>Bacteria</taxon>
        <taxon>Bacillati</taxon>
        <taxon>Bacillota</taxon>
        <taxon>Bacilli</taxon>
        <taxon>Bacillales</taxon>
        <taxon>Alicyclobacillaceae</taxon>
        <taxon>Alicyclobacillus</taxon>
    </lineage>
</organism>
<dbReference type="Gene3D" id="3.30.429.10">
    <property type="entry name" value="Macrophage Migration Inhibitory Factor"/>
    <property type="match status" value="1"/>
</dbReference>
<dbReference type="NCBIfam" id="TIGR00013">
    <property type="entry name" value="taut"/>
    <property type="match status" value="1"/>
</dbReference>
<dbReference type="InterPro" id="IPR004370">
    <property type="entry name" value="4-OT-like_dom"/>
</dbReference>
<keyword evidence="6" id="KW-1185">Reference proteome</keyword>